<protein>
    <submittedName>
        <fullName evidence="2">Uncharacterized protein</fullName>
    </submittedName>
</protein>
<dbReference type="RefSeq" id="WP_369287846.1">
    <property type="nucleotide sequence ID" value="NZ_JBFTEG010000009.1"/>
</dbReference>
<keyword evidence="1" id="KW-0472">Membrane</keyword>
<dbReference type="Proteomes" id="UP001560296">
    <property type="component" value="Unassembled WGS sequence"/>
</dbReference>
<dbReference type="EMBL" id="JBFTEG010000009">
    <property type="protein sequence ID" value="MEX6502877.1"/>
    <property type="molecule type" value="Genomic_DNA"/>
</dbReference>
<sequence>MRVLLRGCACFALGLVLSALLLLGLMFGGQFGLIDALLASGQPLGQLGLALLPADFWSGLTGVADAAHNPSVQSFLALCVALGQSALLLALGFYRLWYRS</sequence>
<comment type="caution">
    <text evidence="2">The sequence shown here is derived from an EMBL/GenBank/DDBJ whole genome shotgun (WGS) entry which is preliminary data.</text>
</comment>
<keyword evidence="3" id="KW-1185">Reference proteome</keyword>
<organism evidence="2 3">
    <name type="scientific">Pseudomonas zhanjiangensis</name>
    <dbReference type="NCBI Taxonomy" id="3239015"/>
    <lineage>
        <taxon>Bacteria</taxon>
        <taxon>Pseudomonadati</taxon>
        <taxon>Pseudomonadota</taxon>
        <taxon>Gammaproteobacteria</taxon>
        <taxon>Pseudomonadales</taxon>
        <taxon>Pseudomonadaceae</taxon>
        <taxon>Pseudomonas</taxon>
    </lineage>
</organism>
<feature type="transmembrane region" description="Helical" evidence="1">
    <location>
        <begin position="75"/>
        <end position="97"/>
    </location>
</feature>
<accession>A0ABV3YU77</accession>
<name>A0ABV3YU77_9PSED</name>
<keyword evidence="1" id="KW-0812">Transmembrane</keyword>
<gene>
    <name evidence="2" type="ORF">AB5S05_12445</name>
</gene>
<reference evidence="2 3" key="1">
    <citation type="submission" date="2024-07" db="EMBL/GenBank/DDBJ databases">
        <authorList>
            <person name="Li M."/>
        </authorList>
    </citation>
    <scope>NUCLEOTIDE SEQUENCE [LARGE SCALE GENOMIC DNA]</scope>
    <source>
        <strain evidence="2 3">25A3E</strain>
    </source>
</reference>
<evidence type="ECO:0000313" key="3">
    <source>
        <dbReference type="Proteomes" id="UP001560296"/>
    </source>
</evidence>
<keyword evidence="1" id="KW-1133">Transmembrane helix</keyword>
<evidence type="ECO:0000313" key="2">
    <source>
        <dbReference type="EMBL" id="MEX6502877.1"/>
    </source>
</evidence>
<proteinExistence type="predicted"/>
<evidence type="ECO:0000256" key="1">
    <source>
        <dbReference type="SAM" id="Phobius"/>
    </source>
</evidence>